<evidence type="ECO:0008006" key="3">
    <source>
        <dbReference type="Google" id="ProtNLM"/>
    </source>
</evidence>
<dbReference type="InterPro" id="IPR011042">
    <property type="entry name" value="6-blade_b-propeller_TolB-like"/>
</dbReference>
<dbReference type="Gene3D" id="2.120.10.30">
    <property type="entry name" value="TolB, C-terminal domain"/>
    <property type="match status" value="1"/>
</dbReference>
<reference evidence="2" key="1">
    <citation type="journal article" date="2014" name="Front. Microbiol.">
        <title>High frequency of phylogenetically diverse reductive dehalogenase-homologous genes in deep subseafloor sedimentary metagenomes.</title>
        <authorList>
            <person name="Kawai M."/>
            <person name="Futagami T."/>
            <person name="Toyoda A."/>
            <person name="Takaki Y."/>
            <person name="Nishi S."/>
            <person name="Hori S."/>
            <person name="Arai W."/>
            <person name="Tsubouchi T."/>
            <person name="Morono Y."/>
            <person name="Uchiyama I."/>
            <person name="Ito T."/>
            <person name="Fujiyama A."/>
            <person name="Inagaki F."/>
            <person name="Takami H."/>
        </authorList>
    </citation>
    <scope>NUCLEOTIDE SEQUENCE</scope>
    <source>
        <strain evidence="2">Expedition CK06-06</strain>
    </source>
</reference>
<dbReference type="EMBL" id="BARS01005479">
    <property type="protein sequence ID" value="GAF74070.1"/>
    <property type="molecule type" value="Genomic_DNA"/>
</dbReference>
<proteinExistence type="predicted"/>
<organism evidence="2">
    <name type="scientific">marine sediment metagenome</name>
    <dbReference type="NCBI Taxonomy" id="412755"/>
    <lineage>
        <taxon>unclassified sequences</taxon>
        <taxon>metagenomes</taxon>
        <taxon>ecological metagenomes</taxon>
    </lineage>
</organism>
<gene>
    <name evidence="2" type="ORF">S01H1_10752</name>
</gene>
<name>X0TDE6_9ZZZZ</name>
<accession>X0TDE6</accession>
<feature type="non-terminal residue" evidence="2">
    <location>
        <position position="435"/>
    </location>
</feature>
<evidence type="ECO:0000256" key="1">
    <source>
        <dbReference type="ARBA" id="ARBA00022737"/>
    </source>
</evidence>
<keyword evidence="1" id="KW-0677">Repeat</keyword>
<dbReference type="AlphaFoldDB" id="X0TDE6"/>
<feature type="non-terminal residue" evidence="2">
    <location>
        <position position="1"/>
    </location>
</feature>
<dbReference type="SUPFAM" id="SSF63829">
    <property type="entry name" value="Calcium-dependent phosphotriesterase"/>
    <property type="match status" value="1"/>
</dbReference>
<dbReference type="PROSITE" id="PS51125">
    <property type="entry name" value="NHL"/>
    <property type="match status" value="1"/>
</dbReference>
<sequence>ENADGSIVRHLASGVLGPNAPKPFQKNSKKQTIVWDGKDDRGRYVDDKDNLTVRVSLGLKARFERTLFWSPKRRTRSPKYEGYYQVVAPTPAGVYVYDGGNADHIRLFDHEGNYVRTIYPPPANKIRAVKGLLWRTFPQDGRELPLKWGLPQYTFLTSGNVKWDGTRWPTGGGGVSVTCMAVHGNRIALVSQRLNRLADDGSTGGLPITGPKTCQTMYVHGVHGLRSGNYEIAPQSAAFSPDGKYLYITGFRYHLSWRTGCAHGVTRLEFDSNDTPALFKGDLSAKGHGTDNEHFNYPTSVDCDATGRVYASDYHNDRIQVFAPDGTHLKTIPVNKPARVVVNRKTGEIYAFSYPIITTHFWYHEKALRAIKNVLRRFASFESPKQTGAWPLPKGTCKFPRGGGGLDAGRFELDFQTNPPTLLAMTRKGPVAYEI</sequence>
<comment type="caution">
    <text evidence="2">The sequence shown here is derived from an EMBL/GenBank/DDBJ whole genome shotgun (WGS) entry which is preliminary data.</text>
</comment>
<dbReference type="InterPro" id="IPR001258">
    <property type="entry name" value="NHL_repeat"/>
</dbReference>
<protein>
    <recommendedName>
        <fullName evidence="3">SMP-30/Gluconolactonase/LRE-like region domain-containing protein</fullName>
    </recommendedName>
</protein>
<evidence type="ECO:0000313" key="2">
    <source>
        <dbReference type="EMBL" id="GAF74070.1"/>
    </source>
</evidence>